<reference evidence="2 3" key="1">
    <citation type="submission" date="2018-05" db="EMBL/GenBank/DDBJ databases">
        <title>Genome sequencing of Flavobacterium sp. HYN0049.</title>
        <authorList>
            <person name="Yi H."/>
            <person name="Baek C."/>
        </authorList>
    </citation>
    <scope>NUCLEOTIDE SEQUENCE [LARGE SCALE GENOMIC DNA]</scope>
    <source>
        <strain evidence="2 3">HYN0049</strain>
    </source>
</reference>
<dbReference type="Proteomes" id="UP000244937">
    <property type="component" value="Chromosome"/>
</dbReference>
<evidence type="ECO:0000313" key="2">
    <source>
        <dbReference type="EMBL" id="AWI24929.1"/>
    </source>
</evidence>
<evidence type="ECO:0008006" key="4">
    <source>
        <dbReference type="Google" id="ProtNLM"/>
    </source>
</evidence>
<proteinExistence type="predicted"/>
<name>A0A2S1SEW4_9FLAO</name>
<evidence type="ECO:0000256" key="1">
    <source>
        <dbReference type="SAM" id="MobiDB-lite"/>
    </source>
</evidence>
<dbReference type="EMBL" id="CP029187">
    <property type="protein sequence ID" value="AWI24929.1"/>
    <property type="molecule type" value="Genomic_DNA"/>
</dbReference>
<feature type="region of interest" description="Disordered" evidence="1">
    <location>
        <begin position="38"/>
        <end position="66"/>
    </location>
</feature>
<keyword evidence="3" id="KW-1185">Reference proteome</keyword>
<dbReference type="AlphaFoldDB" id="A0A2S1SEW4"/>
<dbReference type="RefSeq" id="WP_108902725.1">
    <property type="nucleotide sequence ID" value="NZ_CP029187.1"/>
</dbReference>
<evidence type="ECO:0000313" key="3">
    <source>
        <dbReference type="Proteomes" id="UP000244937"/>
    </source>
</evidence>
<gene>
    <name evidence="2" type="ORF">HYN49_02910</name>
</gene>
<accession>A0A2S1SEW4</accession>
<dbReference type="KEGG" id="fpal:HYN49_02910"/>
<feature type="compositionally biased region" description="Gly residues" evidence="1">
    <location>
        <begin position="43"/>
        <end position="66"/>
    </location>
</feature>
<protein>
    <recommendedName>
        <fullName evidence="4">Phr family secreted Rap phosphatase inhibitor</fullName>
    </recommendedName>
</protein>
<sequence>MKKIILIAAVVLVAVIGLTSFNGKEQHKEKGNGALIASLEGGPVTGGSGSTGIPPGGTGGTGKKTE</sequence>
<organism evidence="2 3">
    <name type="scientific">Flavobacterium pallidum</name>
    <dbReference type="NCBI Taxonomy" id="2172098"/>
    <lineage>
        <taxon>Bacteria</taxon>
        <taxon>Pseudomonadati</taxon>
        <taxon>Bacteroidota</taxon>
        <taxon>Flavobacteriia</taxon>
        <taxon>Flavobacteriales</taxon>
        <taxon>Flavobacteriaceae</taxon>
        <taxon>Flavobacterium</taxon>
    </lineage>
</organism>